<organism evidence="1 2">
    <name type="scientific">Citrobacter cronae</name>
    <dbReference type="NCBI Taxonomy" id="1748967"/>
    <lineage>
        <taxon>Bacteria</taxon>
        <taxon>Pseudomonadati</taxon>
        <taxon>Pseudomonadota</taxon>
        <taxon>Gammaproteobacteria</taxon>
        <taxon>Enterobacterales</taxon>
        <taxon>Enterobacteriaceae</taxon>
        <taxon>Citrobacter</taxon>
        <taxon>Citrobacter freundii complex</taxon>
    </lineage>
</organism>
<dbReference type="RefSeq" id="WP_185656393.1">
    <property type="nucleotide sequence ID" value="NZ_JACLAG010000006.1"/>
</dbReference>
<dbReference type="AlphaFoldDB" id="A0A7X1EIQ5"/>
<name>A0A7X1EIQ5_9ENTR</name>
<accession>A0A7X1EIQ5</accession>
<sequence length="174" mass="19755">MNKQKDDDISSEEVQRISFNSNIFTVLEPETNNYFSEFIGSLKKNSTNKPTFREILNWESLNILTLPPSCSFTEMTKLAELLKSLSGRELSSLDETELRELAWFTRVGMRSGLAVVIKQVHQSAEFNERMKSAKTIGELVAAYRQGAGEINIIRFGIEDIWTSKANPINFLESP</sequence>
<comment type="caution">
    <text evidence="1">The sequence shown here is derived from an EMBL/GenBank/DDBJ whole genome shotgun (WGS) entry which is preliminary data.</text>
</comment>
<evidence type="ECO:0000313" key="2">
    <source>
        <dbReference type="Proteomes" id="UP000548504"/>
    </source>
</evidence>
<dbReference type="EMBL" id="JACLAG010000006">
    <property type="protein sequence ID" value="MBC2622173.1"/>
    <property type="molecule type" value="Genomic_DNA"/>
</dbReference>
<protein>
    <submittedName>
        <fullName evidence="1">Uncharacterized protein</fullName>
    </submittedName>
</protein>
<proteinExistence type="predicted"/>
<gene>
    <name evidence="1" type="ORF">H7I73_21290</name>
</gene>
<evidence type="ECO:0000313" key="1">
    <source>
        <dbReference type="EMBL" id="MBC2622173.1"/>
    </source>
</evidence>
<dbReference type="Proteomes" id="UP000548504">
    <property type="component" value="Unassembled WGS sequence"/>
</dbReference>
<reference evidence="1 2" key="1">
    <citation type="submission" date="2020-08" db="EMBL/GenBank/DDBJ databases">
        <title>Emergence and comparative genomics analysis of Citrobacter in Fennec fox imported from North Africa to China.</title>
        <authorList>
            <person name="Zheng B."/>
        </authorList>
    </citation>
    <scope>NUCLEOTIDE SEQUENCE [LARGE SCALE GENOMIC DNA]</scope>
    <source>
        <strain evidence="1 2">FF141</strain>
    </source>
</reference>